<reference evidence="2" key="1">
    <citation type="journal article" date="2023" name="Mol. Phylogenet. Evol.">
        <title>Genome-scale phylogeny and comparative genomics of the fungal order Sordariales.</title>
        <authorList>
            <person name="Hensen N."/>
            <person name="Bonometti L."/>
            <person name="Westerberg I."/>
            <person name="Brannstrom I.O."/>
            <person name="Guillou S."/>
            <person name="Cros-Aarteil S."/>
            <person name="Calhoun S."/>
            <person name="Haridas S."/>
            <person name="Kuo A."/>
            <person name="Mondo S."/>
            <person name="Pangilinan J."/>
            <person name="Riley R."/>
            <person name="LaButti K."/>
            <person name="Andreopoulos B."/>
            <person name="Lipzen A."/>
            <person name="Chen C."/>
            <person name="Yan M."/>
            <person name="Daum C."/>
            <person name="Ng V."/>
            <person name="Clum A."/>
            <person name="Steindorff A."/>
            <person name="Ohm R.A."/>
            <person name="Martin F."/>
            <person name="Silar P."/>
            <person name="Natvig D.O."/>
            <person name="Lalanne C."/>
            <person name="Gautier V."/>
            <person name="Ament-Velasquez S.L."/>
            <person name="Kruys A."/>
            <person name="Hutchinson M.I."/>
            <person name="Powell A.J."/>
            <person name="Barry K."/>
            <person name="Miller A.N."/>
            <person name="Grigoriev I.V."/>
            <person name="Debuchy R."/>
            <person name="Gladieux P."/>
            <person name="Hiltunen Thoren M."/>
            <person name="Johannesson H."/>
        </authorList>
    </citation>
    <scope>NUCLEOTIDE SEQUENCE</scope>
    <source>
        <strain evidence="2">CBS 359.72</strain>
    </source>
</reference>
<dbReference type="AlphaFoldDB" id="A0AAN7CLX8"/>
<dbReference type="Proteomes" id="UP001303647">
    <property type="component" value="Unassembled WGS sequence"/>
</dbReference>
<dbReference type="EMBL" id="MU857733">
    <property type="protein sequence ID" value="KAK4244573.1"/>
    <property type="molecule type" value="Genomic_DNA"/>
</dbReference>
<feature type="compositionally biased region" description="Basic and acidic residues" evidence="1">
    <location>
        <begin position="497"/>
        <end position="536"/>
    </location>
</feature>
<protein>
    <submittedName>
        <fullName evidence="2">Uncharacterized protein</fullName>
    </submittedName>
</protein>
<sequence>MAFAQTRPVALLETGQGTPVSSELVTRRSLSRSVAEFFSKLRPSNRPERGGTARPTTEDSEAHQPVEYNSPALSGRGGRKRPSSLSRHGPDTIPSSLWNMPVTPPRRARSRRRTLISSGDFLGVTGVNPYTGEPDVITPPTGSDDTIVTTTSTSSVQQTGGTYLERQQELELSSFVLVPRDFRRLLGHNTAQQVPGGWWIRELHDLGWTEPRDGSRLHKLDGPSKRSDFTAKVHPREIFHRWGWVLQSVCTRTTTTTGFVHNQPRHRIAAHPCDAMPGRWHEAPPNLRALVLKAHSRSTSPPFLTTTLKNNSSTRPASPASTQLSVWRSPNKSDPPMTAAMPEEGRRDRALGSRSLLLPLVPEPDSDTTSSSTDREMTALTQENQDVVSAHQPATGDKERPSRRRDRGMRKTMRNMPPAPGRFHLSDETDTGKSSGTYTRISTYHSTRQPPQSWQNEGEAFARGAARTAFAHHEETTMTMRTPISAPVTSPRRRQGKAAEAKAKGADDLGRAAKTNEVRPEKGEESQKRTEKVEGRTKKKSNMSTPEVSCWGRNGMMMLVKVVSAYWQVVNPVFDGDSEIRKRFDESRATRGDVVVTASLGVVSRSMPGLLSFSVS</sequence>
<evidence type="ECO:0000256" key="1">
    <source>
        <dbReference type="SAM" id="MobiDB-lite"/>
    </source>
</evidence>
<feature type="compositionally biased region" description="Basic and acidic residues" evidence="1">
    <location>
        <begin position="45"/>
        <end position="64"/>
    </location>
</feature>
<evidence type="ECO:0000313" key="3">
    <source>
        <dbReference type="Proteomes" id="UP001303647"/>
    </source>
</evidence>
<feature type="region of interest" description="Disordered" evidence="1">
    <location>
        <begin position="40"/>
        <end position="114"/>
    </location>
</feature>
<reference evidence="2" key="2">
    <citation type="submission" date="2023-05" db="EMBL/GenBank/DDBJ databases">
        <authorList>
            <consortium name="Lawrence Berkeley National Laboratory"/>
            <person name="Steindorff A."/>
            <person name="Hensen N."/>
            <person name="Bonometti L."/>
            <person name="Westerberg I."/>
            <person name="Brannstrom I.O."/>
            <person name="Guillou S."/>
            <person name="Cros-Aarteil S."/>
            <person name="Calhoun S."/>
            <person name="Haridas S."/>
            <person name="Kuo A."/>
            <person name="Mondo S."/>
            <person name="Pangilinan J."/>
            <person name="Riley R."/>
            <person name="Labutti K."/>
            <person name="Andreopoulos B."/>
            <person name="Lipzen A."/>
            <person name="Chen C."/>
            <person name="Yanf M."/>
            <person name="Daum C."/>
            <person name="Ng V."/>
            <person name="Clum A."/>
            <person name="Ohm R."/>
            <person name="Martin F."/>
            <person name="Silar P."/>
            <person name="Natvig D."/>
            <person name="Lalanne C."/>
            <person name="Gautier V."/>
            <person name="Ament-Velasquez S.L."/>
            <person name="Kruys A."/>
            <person name="Hutchinson M.I."/>
            <person name="Powell A.J."/>
            <person name="Barry K."/>
            <person name="Miller A.N."/>
            <person name="Grigoriev I.V."/>
            <person name="Debuchy R."/>
            <person name="Gladieux P."/>
            <person name="Thoren M.H."/>
            <person name="Johannesson H."/>
        </authorList>
    </citation>
    <scope>NUCLEOTIDE SEQUENCE</scope>
    <source>
        <strain evidence="2">CBS 359.72</strain>
    </source>
</reference>
<proteinExistence type="predicted"/>
<feature type="compositionally biased region" description="Basic residues" evidence="1">
    <location>
        <begin position="401"/>
        <end position="413"/>
    </location>
</feature>
<keyword evidence="3" id="KW-1185">Reference proteome</keyword>
<feature type="compositionally biased region" description="Polar residues" evidence="1">
    <location>
        <begin position="299"/>
        <end position="332"/>
    </location>
</feature>
<evidence type="ECO:0000313" key="2">
    <source>
        <dbReference type="EMBL" id="KAK4244573.1"/>
    </source>
</evidence>
<accession>A0AAN7CLX8</accession>
<feature type="region of interest" description="Disordered" evidence="1">
    <location>
        <begin position="299"/>
        <end position="436"/>
    </location>
</feature>
<name>A0AAN7CLX8_9PEZI</name>
<feature type="region of interest" description="Disordered" evidence="1">
    <location>
        <begin position="485"/>
        <end position="546"/>
    </location>
</feature>
<gene>
    <name evidence="2" type="ORF">C7999DRAFT_43802</name>
</gene>
<comment type="caution">
    <text evidence="2">The sequence shown here is derived from an EMBL/GenBank/DDBJ whole genome shotgun (WGS) entry which is preliminary data.</text>
</comment>
<organism evidence="2 3">
    <name type="scientific">Corynascus novoguineensis</name>
    <dbReference type="NCBI Taxonomy" id="1126955"/>
    <lineage>
        <taxon>Eukaryota</taxon>
        <taxon>Fungi</taxon>
        <taxon>Dikarya</taxon>
        <taxon>Ascomycota</taxon>
        <taxon>Pezizomycotina</taxon>
        <taxon>Sordariomycetes</taxon>
        <taxon>Sordariomycetidae</taxon>
        <taxon>Sordariales</taxon>
        <taxon>Chaetomiaceae</taxon>
        <taxon>Corynascus</taxon>
    </lineage>
</organism>